<protein>
    <submittedName>
        <fullName evidence="2">Uncharacterized protein</fullName>
    </submittedName>
</protein>
<evidence type="ECO:0000313" key="2">
    <source>
        <dbReference type="EMBL" id="PXW77637.1"/>
    </source>
</evidence>
<feature type="compositionally biased region" description="Basic and acidic residues" evidence="1">
    <location>
        <begin position="17"/>
        <end position="42"/>
    </location>
</feature>
<accession>A0A2V3V7I3</accession>
<organism evidence="2 3">
    <name type="scientific">Blastomonas natatoria</name>
    <dbReference type="NCBI Taxonomy" id="34015"/>
    <lineage>
        <taxon>Bacteria</taxon>
        <taxon>Pseudomonadati</taxon>
        <taxon>Pseudomonadota</taxon>
        <taxon>Alphaproteobacteria</taxon>
        <taxon>Sphingomonadales</taxon>
        <taxon>Sphingomonadaceae</taxon>
        <taxon>Blastomonas</taxon>
    </lineage>
</organism>
<dbReference type="Proteomes" id="UP000248014">
    <property type="component" value="Unassembled WGS sequence"/>
</dbReference>
<sequence length="106" mass="11510">MANIPDDNGFGTINESQRGDPKANDVAEDALHRADDPSENSEKVASGVSVMPLDEPDLVDRMEQMVSSGRIDTDAFAGERNDDDEESELGELADEGDDDPMDVIER</sequence>
<proteinExistence type="predicted"/>
<name>A0A2V3V7I3_9SPHN</name>
<feature type="compositionally biased region" description="Basic and acidic residues" evidence="1">
    <location>
        <begin position="71"/>
        <end position="80"/>
    </location>
</feature>
<evidence type="ECO:0000313" key="3">
    <source>
        <dbReference type="Proteomes" id="UP000248014"/>
    </source>
</evidence>
<feature type="region of interest" description="Disordered" evidence="1">
    <location>
        <begin position="1"/>
        <end position="106"/>
    </location>
</feature>
<comment type="caution">
    <text evidence="2">The sequence shown here is derived from an EMBL/GenBank/DDBJ whole genome shotgun (WGS) entry which is preliminary data.</text>
</comment>
<gene>
    <name evidence="2" type="ORF">C7451_104132</name>
</gene>
<dbReference type="OrthoDB" id="7427177at2"/>
<keyword evidence="3" id="KW-1185">Reference proteome</keyword>
<dbReference type="RefSeq" id="WP_110298265.1">
    <property type="nucleotide sequence ID" value="NZ_QJJM01000004.1"/>
</dbReference>
<evidence type="ECO:0000256" key="1">
    <source>
        <dbReference type="SAM" id="MobiDB-lite"/>
    </source>
</evidence>
<feature type="compositionally biased region" description="Acidic residues" evidence="1">
    <location>
        <begin position="81"/>
        <end position="106"/>
    </location>
</feature>
<dbReference type="AlphaFoldDB" id="A0A2V3V7I3"/>
<dbReference type="EMBL" id="QJJM01000004">
    <property type="protein sequence ID" value="PXW77637.1"/>
    <property type="molecule type" value="Genomic_DNA"/>
</dbReference>
<reference evidence="2 3" key="1">
    <citation type="submission" date="2018-05" db="EMBL/GenBank/DDBJ databases">
        <title>Genomic Encyclopedia of Type Strains, Phase IV (KMG-IV): sequencing the most valuable type-strain genomes for metagenomic binning, comparative biology and taxonomic classification.</title>
        <authorList>
            <person name="Goeker M."/>
        </authorList>
    </citation>
    <scope>NUCLEOTIDE SEQUENCE [LARGE SCALE GENOMIC DNA]</scope>
    <source>
        <strain evidence="2 3">DSM 3183</strain>
    </source>
</reference>